<evidence type="ECO:0000313" key="2">
    <source>
        <dbReference type="EMBL" id="PKA60683.1"/>
    </source>
</evidence>
<accession>A0A2I0AYQ4</accession>
<dbReference type="Proteomes" id="UP000236161">
    <property type="component" value="Unassembled WGS sequence"/>
</dbReference>
<dbReference type="PANTHER" id="PTHR37754:SF1">
    <property type="entry name" value="CALCIUM ION-BINDING PROTEIN"/>
    <property type="match status" value="1"/>
</dbReference>
<keyword evidence="1" id="KW-1133">Transmembrane helix</keyword>
<dbReference type="OrthoDB" id="1868634at2759"/>
<keyword evidence="1" id="KW-0472">Membrane</keyword>
<proteinExistence type="predicted"/>
<gene>
    <name evidence="2" type="ORF">AXF42_Ash006317</name>
</gene>
<evidence type="ECO:0000256" key="1">
    <source>
        <dbReference type="SAM" id="Phobius"/>
    </source>
</evidence>
<dbReference type="PANTHER" id="PTHR37754">
    <property type="entry name" value="CALCIUM ION-BINDING PROTEIN"/>
    <property type="match status" value="1"/>
</dbReference>
<dbReference type="EMBL" id="KZ451935">
    <property type="protein sequence ID" value="PKA60683.1"/>
    <property type="molecule type" value="Genomic_DNA"/>
</dbReference>
<sequence length="158" mass="17711">MAKGKGSTCNLLQQTKSLISIFQALRSKTSQHFISSFFNFASENLAFCRSTSFFLQACFNAWLQLKKKGDEKRDERKQLVLALLSKNVKEIKTDDAIFMTGLVAPPAAMVLKKSSENVPQLKKFRLNLIPDIFFVPSCTVIALFTVKLLQLKTGGKTQ</sequence>
<organism evidence="2 3">
    <name type="scientific">Apostasia shenzhenica</name>
    <dbReference type="NCBI Taxonomy" id="1088818"/>
    <lineage>
        <taxon>Eukaryota</taxon>
        <taxon>Viridiplantae</taxon>
        <taxon>Streptophyta</taxon>
        <taxon>Embryophyta</taxon>
        <taxon>Tracheophyta</taxon>
        <taxon>Spermatophyta</taxon>
        <taxon>Magnoliopsida</taxon>
        <taxon>Liliopsida</taxon>
        <taxon>Asparagales</taxon>
        <taxon>Orchidaceae</taxon>
        <taxon>Apostasioideae</taxon>
        <taxon>Apostasia</taxon>
    </lineage>
</organism>
<keyword evidence="1" id="KW-0812">Transmembrane</keyword>
<dbReference type="STRING" id="1088818.A0A2I0AYQ4"/>
<feature type="transmembrane region" description="Helical" evidence="1">
    <location>
        <begin position="132"/>
        <end position="149"/>
    </location>
</feature>
<dbReference type="AlphaFoldDB" id="A0A2I0AYQ4"/>
<evidence type="ECO:0000313" key="3">
    <source>
        <dbReference type="Proteomes" id="UP000236161"/>
    </source>
</evidence>
<name>A0A2I0AYQ4_9ASPA</name>
<reference evidence="2 3" key="1">
    <citation type="journal article" date="2017" name="Nature">
        <title>The Apostasia genome and the evolution of orchids.</title>
        <authorList>
            <person name="Zhang G.Q."/>
            <person name="Liu K.W."/>
            <person name="Li Z."/>
            <person name="Lohaus R."/>
            <person name="Hsiao Y.Y."/>
            <person name="Niu S.C."/>
            <person name="Wang J.Y."/>
            <person name="Lin Y.C."/>
            <person name="Xu Q."/>
            <person name="Chen L.J."/>
            <person name="Yoshida K."/>
            <person name="Fujiwara S."/>
            <person name="Wang Z.W."/>
            <person name="Zhang Y.Q."/>
            <person name="Mitsuda N."/>
            <person name="Wang M."/>
            <person name="Liu G.H."/>
            <person name="Pecoraro L."/>
            <person name="Huang H.X."/>
            <person name="Xiao X.J."/>
            <person name="Lin M."/>
            <person name="Wu X.Y."/>
            <person name="Wu W.L."/>
            <person name="Chen Y.Y."/>
            <person name="Chang S.B."/>
            <person name="Sakamoto S."/>
            <person name="Ohme-Takagi M."/>
            <person name="Yagi M."/>
            <person name="Zeng S.J."/>
            <person name="Shen C.Y."/>
            <person name="Yeh C.M."/>
            <person name="Luo Y.B."/>
            <person name="Tsai W.C."/>
            <person name="Van de Peer Y."/>
            <person name="Liu Z.J."/>
        </authorList>
    </citation>
    <scope>NUCLEOTIDE SEQUENCE [LARGE SCALE GENOMIC DNA]</scope>
    <source>
        <strain evidence="3">cv. Shenzhen</strain>
        <tissue evidence="2">Stem</tissue>
    </source>
</reference>
<protein>
    <submittedName>
        <fullName evidence="2">Uncharacterized protein</fullName>
    </submittedName>
</protein>
<keyword evidence="3" id="KW-1185">Reference proteome</keyword>